<dbReference type="AlphaFoldDB" id="A0A6J4S5T1"/>
<dbReference type="GO" id="GO:0016874">
    <property type="term" value="F:ligase activity"/>
    <property type="evidence" value="ECO:0007669"/>
    <property type="project" value="UniProtKB-KW"/>
</dbReference>
<feature type="domain" description="Glutamate-ammonia ligase adenylyltransferase repeated" evidence="7">
    <location>
        <begin position="30"/>
        <end position="249"/>
    </location>
</feature>
<dbReference type="Pfam" id="PF03710">
    <property type="entry name" value="GlnE"/>
    <property type="match status" value="2"/>
</dbReference>
<evidence type="ECO:0000256" key="3">
    <source>
        <dbReference type="ARBA" id="ARBA00022741"/>
    </source>
</evidence>
<dbReference type="InterPro" id="IPR023057">
    <property type="entry name" value="GlnE"/>
</dbReference>
<keyword evidence="9" id="KW-0436">Ligase</keyword>
<dbReference type="SUPFAM" id="SSF81301">
    <property type="entry name" value="Nucleotidyltransferase"/>
    <property type="match status" value="2"/>
</dbReference>
<dbReference type="InterPro" id="IPR043519">
    <property type="entry name" value="NT_sf"/>
</dbReference>
<evidence type="ECO:0000259" key="8">
    <source>
        <dbReference type="Pfam" id="PF08335"/>
    </source>
</evidence>
<dbReference type="GO" id="GO:0008882">
    <property type="term" value="F:[glutamate-ammonia-ligase] adenylyltransferase activity"/>
    <property type="evidence" value="ECO:0007669"/>
    <property type="project" value="UniProtKB-EC"/>
</dbReference>
<proteinExistence type="predicted"/>
<reference evidence="9" key="1">
    <citation type="submission" date="2020-02" db="EMBL/GenBank/DDBJ databases">
        <authorList>
            <person name="Meier V. D."/>
        </authorList>
    </citation>
    <scope>NUCLEOTIDE SEQUENCE</scope>
    <source>
        <strain evidence="9">AVDCRST_MAG91</strain>
    </source>
</reference>
<dbReference type="GO" id="GO:0005524">
    <property type="term" value="F:ATP binding"/>
    <property type="evidence" value="ECO:0007669"/>
    <property type="project" value="UniProtKB-KW"/>
</dbReference>
<dbReference type="Gene3D" id="1.20.120.330">
    <property type="entry name" value="Nucleotidyltransferases domain 2"/>
    <property type="match status" value="2"/>
</dbReference>
<keyword evidence="2 9" id="KW-0548">Nucleotidyltransferase</keyword>
<gene>
    <name evidence="9" type="ORF">AVDCRST_MAG91-486</name>
</gene>
<feature type="domain" description="Glutamate-ammonia ligase adenylyltransferase repeated" evidence="7">
    <location>
        <begin position="515"/>
        <end position="756"/>
    </location>
</feature>
<evidence type="ECO:0000256" key="5">
    <source>
        <dbReference type="ARBA" id="ARBA00022842"/>
    </source>
</evidence>
<accession>A0A6J4S5T1</accession>
<dbReference type="PANTHER" id="PTHR30621:SF0">
    <property type="entry name" value="BIFUNCTIONAL GLUTAMINE SYNTHETASE ADENYLYLTRANSFERASE_ADENYLYL-REMOVING ENZYME"/>
    <property type="match status" value="1"/>
</dbReference>
<dbReference type="PANTHER" id="PTHR30621">
    <property type="entry name" value="GLUTAMINE SYNTHETASE ADENYLYLTRANSFERASE"/>
    <property type="match status" value="1"/>
</dbReference>
<dbReference type="SUPFAM" id="SSF81593">
    <property type="entry name" value="Nucleotidyltransferase substrate binding subunit/domain"/>
    <property type="match status" value="2"/>
</dbReference>
<dbReference type="EMBL" id="CADCVX010000110">
    <property type="protein sequence ID" value="CAA9489980.1"/>
    <property type="molecule type" value="Genomic_DNA"/>
</dbReference>
<keyword evidence="6" id="KW-0511">Multifunctional enzyme</keyword>
<dbReference type="InterPro" id="IPR005190">
    <property type="entry name" value="GlnE_rpt_dom"/>
</dbReference>
<dbReference type="Gene3D" id="3.30.460.10">
    <property type="entry name" value="Beta Polymerase, domain 2"/>
    <property type="match status" value="2"/>
</dbReference>
<evidence type="ECO:0000256" key="6">
    <source>
        <dbReference type="ARBA" id="ARBA00023268"/>
    </source>
</evidence>
<name>A0A6J4S5T1_9SPHN</name>
<evidence type="ECO:0000313" key="9">
    <source>
        <dbReference type="EMBL" id="CAA9489980.1"/>
    </source>
</evidence>
<keyword evidence="1 9" id="KW-0808">Transferase</keyword>
<dbReference type="GO" id="GO:0000820">
    <property type="term" value="P:regulation of glutamine family amino acid metabolic process"/>
    <property type="evidence" value="ECO:0007669"/>
    <property type="project" value="TreeGrafter"/>
</dbReference>
<dbReference type="Gene3D" id="1.20.120.1510">
    <property type="match status" value="1"/>
</dbReference>
<protein>
    <submittedName>
        <fullName evidence="9">Glutamate-ammonia-ligase adenylyltransferase</fullName>
        <ecNumber evidence="9">2.7.7.42</ecNumber>
    </submittedName>
</protein>
<evidence type="ECO:0000259" key="7">
    <source>
        <dbReference type="Pfam" id="PF03710"/>
    </source>
</evidence>
<dbReference type="EC" id="2.7.7.42" evidence="9"/>
<dbReference type="GO" id="GO:0005829">
    <property type="term" value="C:cytosol"/>
    <property type="evidence" value="ECO:0007669"/>
    <property type="project" value="TreeGrafter"/>
</dbReference>
<organism evidence="9">
    <name type="scientific">uncultured Sphingomonadaceae bacterium</name>
    <dbReference type="NCBI Taxonomy" id="169976"/>
    <lineage>
        <taxon>Bacteria</taxon>
        <taxon>Pseudomonadati</taxon>
        <taxon>Pseudomonadota</taxon>
        <taxon>Alphaproteobacteria</taxon>
        <taxon>Sphingomonadales</taxon>
        <taxon>Sphingomonadaceae</taxon>
        <taxon>environmental samples</taxon>
    </lineage>
</organism>
<dbReference type="Pfam" id="PF08335">
    <property type="entry name" value="GlnD_UR_UTase"/>
    <property type="match status" value="2"/>
</dbReference>
<dbReference type="CDD" id="cd05401">
    <property type="entry name" value="NT_GlnE_GlnD_like"/>
    <property type="match status" value="2"/>
</dbReference>
<evidence type="ECO:0000256" key="2">
    <source>
        <dbReference type="ARBA" id="ARBA00022695"/>
    </source>
</evidence>
<feature type="domain" description="PII-uridylyltransferase/Glutamine-synthetase adenylyltransferase" evidence="8">
    <location>
        <begin position="793"/>
        <end position="856"/>
    </location>
</feature>
<keyword evidence="3" id="KW-0547">Nucleotide-binding</keyword>
<feature type="domain" description="PII-uridylyltransferase/Glutamine-synthetase adenylyltransferase" evidence="8">
    <location>
        <begin position="273"/>
        <end position="408"/>
    </location>
</feature>
<sequence>MRQKSNTPAGPGRIDPASLADAVSRAELHSPFLREAIDRNAGLLDHLRTGGADHALARLRSSVATLSDPAARLRNERSGTALIFALADLAGWHDFEATVAGLTRFADDALDRAISEAVRERTGVPDATGFAAIALGKQGGRELNYSSDIDPIFLYDPRTVPRRPREDAAQAAVRIARRVVDLLQTRTADGYVLRVDLRLRPSPEVSPIAVPVDAAIAYYESSALAWERAAFVRARAAAGDIELGGRFLKAIEPFVWRRSLDFGAIEEIAGISTRIREHYADRQDFGPGYDLKRGRGGIREIEFFTQIHQLIHGGRDPSLRSSSTLDALAALATAGRIARSDTAVLMDAYRTLRTIEHRLQMVDDRQTHSLPEGDALDGVARLHGLANGDALLDLLRPHVAAVRALYDALSGDAEPDAHLPPAALALEEELARAGFNDAHGAAKLITDWRSHRARSLRSPPARAAFEAMLPKLVAAVSRTPAPDAAFHRFDDIVGAVPSGINLYRLLDARPALVGLLAQILGHAPALATQLGRTPELLDGLIDASSLDPPPDLPALVTQLGRDLPPADHEAALRTVRRRVDEWRFALGVQLIAGHADPLDVSKGYARVAEAALVTLANESVRRFSEVHGHVPGSELVIVGLGRLGGGMLTHASDLDLVYLFTGGIDAASDGAKPLRATDYFNRLARRVTAALGLPTAAGPLYDVDTRLRPSGVHGMLAVTVDAFAEYQRGAAWTFEHMALTRARAVFGSPDARAAVDARIRSILEGPRDAATCLADAVRMRGEIARHKPPAGPFDVKLGGGGLVDLEFAVQVRQLIRRVGLDPRLDRAIAAQVAAGLLPDGFADAHRLLTRLLVMLRLAAPGGGEPDAASRPLVSRACRFEDWAGLCEALAAARRVVGDVWSRSVIEGINEC</sequence>
<keyword evidence="4" id="KW-0067">ATP-binding</keyword>
<keyword evidence="5" id="KW-0460">Magnesium</keyword>
<evidence type="ECO:0000256" key="4">
    <source>
        <dbReference type="ARBA" id="ARBA00022840"/>
    </source>
</evidence>
<dbReference type="InterPro" id="IPR013546">
    <property type="entry name" value="PII_UdlTrfase/GS_AdlTrfase"/>
</dbReference>
<evidence type="ECO:0000256" key="1">
    <source>
        <dbReference type="ARBA" id="ARBA00022679"/>
    </source>
</evidence>
<dbReference type="NCBIfam" id="NF008292">
    <property type="entry name" value="PRK11072.1"/>
    <property type="match status" value="1"/>
</dbReference>